<gene>
    <name evidence="1" type="ORF">E2C01_068473</name>
</gene>
<dbReference type="Proteomes" id="UP000324222">
    <property type="component" value="Unassembled WGS sequence"/>
</dbReference>
<evidence type="ECO:0000313" key="2">
    <source>
        <dbReference type="Proteomes" id="UP000324222"/>
    </source>
</evidence>
<sequence>MIFLLSASTSHTYSPVNIADNVRLFGCLSERRRHVFKRLVLGSECDDSQKEEHQLPREGKGTMEGKHITRLSFQQRVAIFPRVFC</sequence>
<name>A0A5B7HW81_PORTR</name>
<accession>A0A5B7HW81</accession>
<organism evidence="1 2">
    <name type="scientific">Portunus trituberculatus</name>
    <name type="common">Swimming crab</name>
    <name type="synonym">Neptunus trituberculatus</name>
    <dbReference type="NCBI Taxonomy" id="210409"/>
    <lineage>
        <taxon>Eukaryota</taxon>
        <taxon>Metazoa</taxon>
        <taxon>Ecdysozoa</taxon>
        <taxon>Arthropoda</taxon>
        <taxon>Crustacea</taxon>
        <taxon>Multicrustacea</taxon>
        <taxon>Malacostraca</taxon>
        <taxon>Eumalacostraca</taxon>
        <taxon>Eucarida</taxon>
        <taxon>Decapoda</taxon>
        <taxon>Pleocyemata</taxon>
        <taxon>Brachyura</taxon>
        <taxon>Eubrachyura</taxon>
        <taxon>Portunoidea</taxon>
        <taxon>Portunidae</taxon>
        <taxon>Portuninae</taxon>
        <taxon>Portunus</taxon>
    </lineage>
</organism>
<dbReference type="AlphaFoldDB" id="A0A5B7HW81"/>
<evidence type="ECO:0000313" key="1">
    <source>
        <dbReference type="EMBL" id="MPC74125.1"/>
    </source>
</evidence>
<comment type="caution">
    <text evidence="1">The sequence shown here is derived from an EMBL/GenBank/DDBJ whole genome shotgun (WGS) entry which is preliminary data.</text>
</comment>
<proteinExistence type="predicted"/>
<protein>
    <submittedName>
        <fullName evidence="1">Uncharacterized protein</fullName>
    </submittedName>
</protein>
<dbReference type="EMBL" id="VSRR010038291">
    <property type="protein sequence ID" value="MPC74125.1"/>
    <property type="molecule type" value="Genomic_DNA"/>
</dbReference>
<keyword evidence="2" id="KW-1185">Reference proteome</keyword>
<reference evidence="1 2" key="1">
    <citation type="submission" date="2019-05" db="EMBL/GenBank/DDBJ databases">
        <title>Another draft genome of Portunus trituberculatus and its Hox gene families provides insights of decapod evolution.</title>
        <authorList>
            <person name="Jeong J.-H."/>
            <person name="Song I."/>
            <person name="Kim S."/>
            <person name="Choi T."/>
            <person name="Kim D."/>
            <person name="Ryu S."/>
            <person name="Kim W."/>
        </authorList>
    </citation>
    <scope>NUCLEOTIDE SEQUENCE [LARGE SCALE GENOMIC DNA]</scope>
    <source>
        <tissue evidence="1">Muscle</tissue>
    </source>
</reference>